<keyword evidence="1" id="KW-1133">Transmembrane helix</keyword>
<accession>A0A2P7B252</accession>
<reference evidence="3" key="1">
    <citation type="submission" date="2017-11" db="EMBL/GenBank/DDBJ databases">
        <authorList>
            <person name="Kuznetsova I."/>
            <person name="Sazanova A."/>
            <person name="Chirak E."/>
            <person name="Safronova V."/>
            <person name="Willems A."/>
        </authorList>
    </citation>
    <scope>NUCLEOTIDE SEQUENCE [LARGE SCALE GENOMIC DNA]</scope>
    <source>
        <strain evidence="3">PEPV15</strain>
    </source>
</reference>
<organism evidence="2 3">
    <name type="scientific">Phyllobacterium endophyticum</name>
    <dbReference type="NCBI Taxonomy" id="1149773"/>
    <lineage>
        <taxon>Bacteria</taxon>
        <taxon>Pseudomonadati</taxon>
        <taxon>Pseudomonadota</taxon>
        <taxon>Alphaproteobacteria</taxon>
        <taxon>Hyphomicrobiales</taxon>
        <taxon>Phyllobacteriaceae</taxon>
        <taxon>Phyllobacterium</taxon>
    </lineage>
</organism>
<dbReference type="Proteomes" id="UP000241158">
    <property type="component" value="Unassembled WGS sequence"/>
</dbReference>
<sequence length="121" mass="13696">MESIDFGDCEIRAISFEHPDVIVKLFDPNISDFFALEFLGCAYFIIESGSVQNVVGSIILFNSADEAFSHEDFKMFAEDRNIDVKIRNDFFGYKLCLFSVIAGGDFIIVFSDLSINRKRIG</sequence>
<dbReference type="AlphaFoldDB" id="A0A2P7B252"/>
<protein>
    <submittedName>
        <fullName evidence="2">Uncharacterized protein</fullName>
    </submittedName>
</protein>
<comment type="caution">
    <text evidence="2">The sequence shown here is derived from an EMBL/GenBank/DDBJ whole genome shotgun (WGS) entry which is preliminary data.</text>
</comment>
<evidence type="ECO:0000256" key="1">
    <source>
        <dbReference type="SAM" id="Phobius"/>
    </source>
</evidence>
<keyword evidence="1" id="KW-0812">Transmembrane</keyword>
<evidence type="ECO:0000313" key="3">
    <source>
        <dbReference type="Proteomes" id="UP000241158"/>
    </source>
</evidence>
<evidence type="ECO:0000313" key="2">
    <source>
        <dbReference type="EMBL" id="PSH60528.1"/>
    </source>
</evidence>
<feature type="transmembrane region" description="Helical" evidence="1">
    <location>
        <begin position="90"/>
        <end position="110"/>
    </location>
</feature>
<keyword evidence="3" id="KW-1185">Reference proteome</keyword>
<keyword evidence="1" id="KW-0472">Membrane</keyword>
<name>A0A2P7B252_9HYPH</name>
<dbReference type="EMBL" id="PGGN01000001">
    <property type="protein sequence ID" value="PSH60528.1"/>
    <property type="molecule type" value="Genomic_DNA"/>
</dbReference>
<gene>
    <name evidence="2" type="ORF">CU100_07625</name>
</gene>
<dbReference type="RefSeq" id="WP_106715846.1">
    <property type="nucleotide sequence ID" value="NZ_JACHXT010000004.1"/>
</dbReference>
<proteinExistence type="predicted"/>